<organism evidence="1 2">
    <name type="scientific">Drosophila hydei</name>
    <name type="common">Fruit fly</name>
    <dbReference type="NCBI Taxonomy" id="7224"/>
    <lineage>
        <taxon>Eukaryota</taxon>
        <taxon>Metazoa</taxon>
        <taxon>Ecdysozoa</taxon>
        <taxon>Arthropoda</taxon>
        <taxon>Hexapoda</taxon>
        <taxon>Insecta</taxon>
        <taxon>Pterygota</taxon>
        <taxon>Neoptera</taxon>
        <taxon>Endopterygota</taxon>
        <taxon>Diptera</taxon>
        <taxon>Brachycera</taxon>
        <taxon>Muscomorpha</taxon>
        <taxon>Ephydroidea</taxon>
        <taxon>Drosophilidae</taxon>
        <taxon>Drosophila</taxon>
    </lineage>
</organism>
<keyword evidence="1" id="KW-1185">Reference proteome</keyword>
<protein>
    <submittedName>
        <fullName evidence="2">Uncharacterized protein LOC111598631</fullName>
    </submittedName>
</protein>
<dbReference type="KEGG" id="dhe:111598631"/>
<sequence>MQKKGKDLKTMDDIFYDCRSEGEYEPETVNKVHEGVLKTCHGDVLQDEPQKCKKPMDMRNILRSAAHNAQILLRGLGVSCECIEAEEPQASCKFFYPATLAITARVHAESTCGCPPQSQCILRGSPVTLNLPIELNPQSGQVKVNIFQPAPATLATAAECIAMGAGDRRSYGLAQNSIRRPCYRSGSARKAARKVRWEV</sequence>
<dbReference type="AlphaFoldDB" id="A0A6J1LS16"/>
<gene>
    <name evidence="2" type="primary">LOC111598631</name>
</gene>
<dbReference type="OrthoDB" id="7812354at2759"/>
<evidence type="ECO:0000313" key="2">
    <source>
        <dbReference type="RefSeq" id="XP_023169741.2"/>
    </source>
</evidence>
<reference evidence="2" key="1">
    <citation type="submission" date="2025-08" db="UniProtKB">
        <authorList>
            <consortium name="RefSeq"/>
        </authorList>
    </citation>
    <scope>IDENTIFICATION</scope>
    <source>
        <strain evidence="2">15085-1641.00</strain>
        <tissue evidence="2">Whole body</tissue>
    </source>
</reference>
<proteinExistence type="predicted"/>
<name>A0A6J1LS16_DROHY</name>
<dbReference type="Proteomes" id="UP000504633">
    <property type="component" value="Unplaced"/>
</dbReference>
<evidence type="ECO:0000313" key="1">
    <source>
        <dbReference type="Proteomes" id="UP000504633"/>
    </source>
</evidence>
<dbReference type="GeneID" id="111598631"/>
<dbReference type="RefSeq" id="XP_023169741.2">
    <property type="nucleotide sequence ID" value="XM_023313973.2"/>
</dbReference>
<dbReference type="OMA" id="KFFYPAT"/>
<accession>A0A6J1LS16</accession>